<name>A0ABU1N484_9CAUL</name>
<dbReference type="InterPro" id="IPR000531">
    <property type="entry name" value="Beta-barrel_TonB"/>
</dbReference>
<protein>
    <submittedName>
        <fullName evidence="14">Outer membrane receptor protein involved in Fe transport</fullName>
    </submittedName>
</protein>
<dbReference type="SUPFAM" id="SSF56935">
    <property type="entry name" value="Porins"/>
    <property type="match status" value="1"/>
</dbReference>
<evidence type="ECO:0000256" key="7">
    <source>
        <dbReference type="ARBA" id="ARBA00023136"/>
    </source>
</evidence>
<dbReference type="Pfam" id="PF07715">
    <property type="entry name" value="Plug"/>
    <property type="match status" value="1"/>
</dbReference>
<evidence type="ECO:0000256" key="9">
    <source>
        <dbReference type="ARBA" id="ARBA00023237"/>
    </source>
</evidence>
<keyword evidence="15" id="KW-1185">Reference proteome</keyword>
<dbReference type="RefSeq" id="WP_310034098.1">
    <property type="nucleotide sequence ID" value="NZ_JAVDRL010000012.1"/>
</dbReference>
<keyword evidence="2 10" id="KW-0813">Transport</keyword>
<reference evidence="14 15" key="1">
    <citation type="submission" date="2023-07" db="EMBL/GenBank/DDBJ databases">
        <title>Sorghum-associated microbial communities from plants grown in Nebraska, USA.</title>
        <authorList>
            <person name="Schachtman D."/>
        </authorList>
    </citation>
    <scope>NUCLEOTIDE SEQUENCE [LARGE SCALE GENOMIC DNA]</scope>
    <source>
        <strain evidence="14 15">DS2154</strain>
    </source>
</reference>
<dbReference type="InterPro" id="IPR039426">
    <property type="entry name" value="TonB-dep_rcpt-like"/>
</dbReference>
<evidence type="ECO:0000256" key="4">
    <source>
        <dbReference type="ARBA" id="ARBA00022692"/>
    </source>
</evidence>
<keyword evidence="9 10" id="KW-0998">Cell outer membrane</keyword>
<evidence type="ECO:0000313" key="15">
    <source>
        <dbReference type="Proteomes" id="UP001262754"/>
    </source>
</evidence>
<evidence type="ECO:0000259" key="13">
    <source>
        <dbReference type="Pfam" id="PF07715"/>
    </source>
</evidence>
<evidence type="ECO:0000256" key="3">
    <source>
        <dbReference type="ARBA" id="ARBA00022452"/>
    </source>
</evidence>
<gene>
    <name evidence="14" type="ORF">J2800_004022</name>
</gene>
<evidence type="ECO:0000256" key="5">
    <source>
        <dbReference type="ARBA" id="ARBA00022729"/>
    </source>
</evidence>
<dbReference type="PROSITE" id="PS52016">
    <property type="entry name" value="TONB_DEPENDENT_REC_3"/>
    <property type="match status" value="1"/>
</dbReference>
<evidence type="ECO:0000256" key="11">
    <source>
        <dbReference type="RuleBase" id="RU003357"/>
    </source>
</evidence>
<keyword evidence="3 10" id="KW-1134">Transmembrane beta strand</keyword>
<keyword evidence="5" id="KW-0732">Signal</keyword>
<evidence type="ECO:0000256" key="1">
    <source>
        <dbReference type="ARBA" id="ARBA00004571"/>
    </source>
</evidence>
<proteinExistence type="inferred from homology"/>
<evidence type="ECO:0000256" key="6">
    <source>
        <dbReference type="ARBA" id="ARBA00023077"/>
    </source>
</evidence>
<keyword evidence="8 14" id="KW-0675">Receptor</keyword>
<evidence type="ECO:0000256" key="8">
    <source>
        <dbReference type="ARBA" id="ARBA00023170"/>
    </source>
</evidence>
<dbReference type="Gene3D" id="2.40.170.20">
    <property type="entry name" value="TonB-dependent receptor, beta-barrel domain"/>
    <property type="match status" value="1"/>
</dbReference>
<dbReference type="InterPro" id="IPR012910">
    <property type="entry name" value="Plug_dom"/>
</dbReference>
<accession>A0ABU1N484</accession>
<comment type="similarity">
    <text evidence="10 11">Belongs to the TonB-dependent receptor family.</text>
</comment>
<evidence type="ECO:0000259" key="12">
    <source>
        <dbReference type="Pfam" id="PF00593"/>
    </source>
</evidence>
<organism evidence="14 15">
    <name type="scientific">Caulobacter rhizosphaerae</name>
    <dbReference type="NCBI Taxonomy" id="2010972"/>
    <lineage>
        <taxon>Bacteria</taxon>
        <taxon>Pseudomonadati</taxon>
        <taxon>Pseudomonadota</taxon>
        <taxon>Alphaproteobacteria</taxon>
        <taxon>Caulobacterales</taxon>
        <taxon>Caulobacteraceae</taxon>
        <taxon>Caulobacter</taxon>
    </lineage>
</organism>
<dbReference type="Gene3D" id="2.170.130.10">
    <property type="entry name" value="TonB-dependent receptor, plug domain"/>
    <property type="match status" value="1"/>
</dbReference>
<feature type="domain" description="TonB-dependent receptor plug" evidence="13">
    <location>
        <begin position="37"/>
        <end position="134"/>
    </location>
</feature>
<dbReference type="PANTHER" id="PTHR30069">
    <property type="entry name" value="TONB-DEPENDENT OUTER MEMBRANE RECEPTOR"/>
    <property type="match status" value="1"/>
</dbReference>
<evidence type="ECO:0000313" key="14">
    <source>
        <dbReference type="EMBL" id="MDR6533260.1"/>
    </source>
</evidence>
<dbReference type="Pfam" id="PF00593">
    <property type="entry name" value="TonB_dep_Rec_b-barrel"/>
    <property type="match status" value="1"/>
</dbReference>
<evidence type="ECO:0000256" key="2">
    <source>
        <dbReference type="ARBA" id="ARBA00022448"/>
    </source>
</evidence>
<dbReference type="EMBL" id="JAVDRL010000012">
    <property type="protein sequence ID" value="MDR6533260.1"/>
    <property type="molecule type" value="Genomic_DNA"/>
</dbReference>
<comment type="caution">
    <text evidence="14">The sequence shown here is derived from an EMBL/GenBank/DDBJ whole genome shotgun (WGS) entry which is preliminary data.</text>
</comment>
<dbReference type="Proteomes" id="UP001262754">
    <property type="component" value="Unassembled WGS sequence"/>
</dbReference>
<keyword evidence="6 11" id="KW-0798">TonB box</keyword>
<feature type="domain" description="TonB-dependent receptor-like beta-barrel" evidence="12">
    <location>
        <begin position="244"/>
        <end position="634"/>
    </location>
</feature>
<dbReference type="InterPro" id="IPR036942">
    <property type="entry name" value="Beta-barrel_TonB_sf"/>
</dbReference>
<evidence type="ECO:0000256" key="10">
    <source>
        <dbReference type="PROSITE-ProRule" id="PRU01360"/>
    </source>
</evidence>
<keyword evidence="7 10" id="KW-0472">Membrane</keyword>
<sequence length="665" mass="69231">MPFDTPPPVEQVIVTAARLPPAAAEAAFSVVHLGEGDLAKSQRVDEAIGQTPGVSLFRRTSSLSANPTTQGISLRAIAPSGAGRTLVTLDGVPLNDPFGGWVIWSQLAPESLTGIDVVRGAGAGPYGAGALTGVIGLKERDAGVAADVSVGELGSERASAAATSTFGRFEFTGAAFYDKSDGYVPVRGDARGAADTRTDLEAKSISGRVDMATALGLLSLRGGFFEEDRGAGLAGARANASGNVFSATLVKAPRGAALGWKLQAWRRTSDLFNSSVAVAAGRSATTPANSQDKTPATGWGLNGALRRKAGGLEWELGADARLNDGEERERYSYLGGTYTRNRVAGGKTAVVGAYADGSWTAGPWLMAGGLRLDHWATTDGFRVERSALTGAVLLDQHPADRDGEVVSGRLGVTRDLGGGTTARLAGYTGFRPASLNELYRPFRVGNDVTEANAGLKPERLQGMEAGVSHKSDKGLVEATAFWNRIDDPIVNVTLGAGPGTFPIGGFIPAGGVLRQRQNAGTIDAVGLEGRAERTVSAVTLSSALSVTDARVDGGSTAPQLTGKRPAQAPIWSATAGLSAELTETLALTTDLTWEGKRFEDDLNSRVLDPAWRLDARLDWRVKPLVTLYLAGDNLLDANIQTSRTADGVAGYAAPRVVRVGLRVAL</sequence>
<dbReference type="PANTHER" id="PTHR30069:SF29">
    <property type="entry name" value="HEMOGLOBIN AND HEMOGLOBIN-HAPTOGLOBIN-BINDING PROTEIN 1-RELATED"/>
    <property type="match status" value="1"/>
</dbReference>
<dbReference type="InterPro" id="IPR037066">
    <property type="entry name" value="Plug_dom_sf"/>
</dbReference>
<keyword evidence="4 10" id="KW-0812">Transmembrane</keyword>
<comment type="subcellular location">
    <subcellularLocation>
        <location evidence="1 10">Cell outer membrane</location>
        <topology evidence="1 10">Multi-pass membrane protein</topology>
    </subcellularLocation>
</comment>